<evidence type="ECO:0000256" key="1">
    <source>
        <dbReference type="SAM" id="MobiDB-lite"/>
    </source>
</evidence>
<dbReference type="OrthoDB" id="6375801at2759"/>
<dbReference type="RefSeq" id="XP_026732237.1">
    <property type="nucleotide sequence ID" value="XM_026876436.1"/>
</dbReference>
<accession>A0A7E5V8B2</accession>
<gene>
    <name evidence="3" type="primary">LOC113491650</name>
    <name evidence="4" type="synonym">LOC113497006</name>
</gene>
<feature type="compositionally biased region" description="Basic and acidic residues" evidence="1">
    <location>
        <begin position="38"/>
        <end position="53"/>
    </location>
</feature>
<evidence type="ECO:0000313" key="3">
    <source>
        <dbReference type="RefSeq" id="XP_026724527.1"/>
    </source>
</evidence>
<name>A0A7E5V8B2_TRINI</name>
<reference evidence="3 4" key="1">
    <citation type="submission" date="2025-04" db="UniProtKB">
        <authorList>
            <consortium name="RefSeq"/>
        </authorList>
    </citation>
    <scope>IDENTIFICATION</scope>
</reference>
<evidence type="ECO:0000313" key="2">
    <source>
        <dbReference type="Proteomes" id="UP000322000"/>
    </source>
</evidence>
<feature type="region of interest" description="Disordered" evidence="1">
    <location>
        <begin position="38"/>
        <end position="59"/>
    </location>
</feature>
<evidence type="ECO:0000313" key="4">
    <source>
        <dbReference type="RefSeq" id="XP_026732237.1"/>
    </source>
</evidence>
<dbReference type="GeneID" id="113491650"/>
<keyword evidence="2" id="KW-1185">Reference proteome</keyword>
<dbReference type="PANTHER" id="PTHR46601:SF1">
    <property type="entry name" value="ADF-H DOMAIN-CONTAINING PROTEIN"/>
    <property type="match status" value="1"/>
</dbReference>
<sequence length="837" mass="96834">MPKRKSKTKEEILARKRELERKRYEKIKNNPDLYAKYKERNKEKYEKRKKEGKVTSIDKLPARDQRMLRKKWREDAKKSYQRKKEAKARIQLFLECNSPPSSDIENINPENIGGSNGNYPESLGKSECGRITRSYLRSRDVSPASSYVSSVNSAEIVSPSAQRLVRKLRYKKDKEIASLRLQLQSVKKVNDAFRKKLSRLQSLNANIYDPALPGTSRDDSTEEALLQSYKNEKSYKIKQIISASLQQQFKSAKLHRKFKTMFRKRDLPKKQSVLKKKKDVKTFLSDDENSSCTAGKKEYVKKEGIKVQKRYLNDSLGNLHKKFNSSQPYILSFATFCRFRPFWILPASKRPKEMCLCVIHENFQLIVSALHKHQIIAPKDATNLLKTICCNVYNARCLFRDCINCNDNVIQYLVYDDATDFYYWSWNSKTETIVQNGCNKTIRLVKKEKMKTKPKEAIKLFEDMIDKYMKHCGRMVSQQEAIKEIKEQLKPEEAVIHVDYSENYKCSYAKEIQSAHFGASKPQITIHTSVLYFFDVNMQKQTQCFATFSPNLRHDTAAVWAHMDPIIDYLKAHSPQITTFHIVSDSATSQYRNYKIYYVITALRWNYPQLKCVTWNYSESGHGKGAPDGVGAVIKRTADSCVNHGADVPDFESFSRLLTQNLKNVVTETVSDYKIFEKDLLLPDKLQPFKGTQQVHQIVWCNSRSTSVVLRRLSCTKETCLTEAEYCKHGKHLGFHNVLVSTPKPKRKKTKESSMKQTPRHVKTRLDFFDVSDDNDEFVAPETDLSVPVDDISVTTLHRSTPFSALSEIELPSELRRSTLDNILSQNVADFSDDEIF</sequence>
<dbReference type="PANTHER" id="PTHR46601">
    <property type="entry name" value="ULP_PROTEASE DOMAIN-CONTAINING PROTEIN"/>
    <property type="match status" value="1"/>
</dbReference>
<dbReference type="AlphaFoldDB" id="A0A7E5V8B2"/>
<dbReference type="Proteomes" id="UP000322000">
    <property type="component" value="Chromosome 3"/>
</dbReference>
<dbReference type="KEGG" id="tnl:113497006"/>
<dbReference type="RefSeq" id="XP_026724527.1">
    <property type="nucleotide sequence ID" value="XM_026868726.1"/>
</dbReference>
<dbReference type="KEGG" id="tnl:113491650"/>
<protein>
    <submittedName>
        <fullName evidence="3">Uncharacterized protein LOC113491650</fullName>
    </submittedName>
    <submittedName>
        <fullName evidence="4">Uncharacterized protein LOC113497006</fullName>
    </submittedName>
</protein>
<organism evidence="2 3">
    <name type="scientific">Trichoplusia ni</name>
    <name type="common">Cabbage looper</name>
    <dbReference type="NCBI Taxonomy" id="7111"/>
    <lineage>
        <taxon>Eukaryota</taxon>
        <taxon>Metazoa</taxon>
        <taxon>Ecdysozoa</taxon>
        <taxon>Arthropoda</taxon>
        <taxon>Hexapoda</taxon>
        <taxon>Insecta</taxon>
        <taxon>Pterygota</taxon>
        <taxon>Neoptera</taxon>
        <taxon>Endopterygota</taxon>
        <taxon>Lepidoptera</taxon>
        <taxon>Glossata</taxon>
        <taxon>Ditrysia</taxon>
        <taxon>Noctuoidea</taxon>
        <taxon>Noctuidae</taxon>
        <taxon>Plusiinae</taxon>
        <taxon>Trichoplusia</taxon>
    </lineage>
</organism>
<dbReference type="Proteomes" id="UP000322000">
    <property type="component" value="Chromosome 8"/>
</dbReference>
<proteinExistence type="predicted"/>